<proteinExistence type="inferred from homology"/>
<dbReference type="PANTHER" id="PTHR11886:SF35">
    <property type="entry name" value="DYNEIN LIGHT CHAIN"/>
    <property type="match status" value="1"/>
</dbReference>
<dbReference type="AlphaFoldDB" id="A0AA88TPG1"/>
<comment type="similarity">
    <text evidence="1">Belongs to the dynein light chain family.</text>
</comment>
<evidence type="ECO:0000256" key="1">
    <source>
        <dbReference type="RuleBase" id="RU365010"/>
    </source>
</evidence>
<dbReference type="GO" id="GO:0005874">
    <property type="term" value="C:microtubule"/>
    <property type="evidence" value="ECO:0007669"/>
    <property type="project" value="UniProtKB-KW"/>
</dbReference>
<comment type="caution">
    <text evidence="2">The sequence shown here is derived from an EMBL/GenBank/DDBJ whole genome shotgun (WGS) entry which is preliminary data.</text>
</comment>
<protein>
    <recommendedName>
        <fullName evidence="1">Dynein light chain</fullName>
    </recommendedName>
</protein>
<dbReference type="Gene3D" id="3.30.740.10">
    <property type="entry name" value="Protein Inhibitor Of Neuronal Nitric Oxide Synthase"/>
    <property type="match status" value="1"/>
</dbReference>
<keyword evidence="3" id="KW-1185">Reference proteome</keyword>
<comment type="subcellular location">
    <subcellularLocation>
        <location evidence="1">Cytoplasm</location>
        <location evidence="1">Cytoskeleton</location>
    </subcellularLocation>
</comment>
<keyword evidence="1" id="KW-0206">Cytoskeleton</keyword>
<dbReference type="PANTHER" id="PTHR11886">
    <property type="entry name" value="DYNEIN LIGHT CHAIN"/>
    <property type="match status" value="1"/>
</dbReference>
<reference evidence="2" key="1">
    <citation type="submission" date="2023-08" db="EMBL/GenBank/DDBJ databases">
        <title>Chromosome-level Genome Assembly of mud carp (Cirrhinus molitorella).</title>
        <authorList>
            <person name="Liu H."/>
        </authorList>
    </citation>
    <scope>NUCLEOTIDE SEQUENCE</scope>
    <source>
        <strain evidence="2">Prfri</strain>
        <tissue evidence="2">Muscle</tissue>
    </source>
</reference>
<dbReference type="GO" id="GO:0045505">
    <property type="term" value="F:dynein intermediate chain binding"/>
    <property type="evidence" value="ECO:0007669"/>
    <property type="project" value="TreeGrafter"/>
</dbReference>
<dbReference type="GO" id="GO:0007017">
    <property type="term" value="P:microtubule-based process"/>
    <property type="evidence" value="ECO:0007669"/>
    <property type="project" value="InterPro"/>
</dbReference>
<dbReference type="EMBL" id="JAUYZG010000009">
    <property type="protein sequence ID" value="KAK2899175.1"/>
    <property type="molecule type" value="Genomic_DNA"/>
</dbReference>
<dbReference type="InterPro" id="IPR001372">
    <property type="entry name" value="Dynein_light_chain_typ-1/2"/>
</dbReference>
<keyword evidence="1" id="KW-0505">Motor protein</keyword>
<keyword evidence="1" id="KW-0963">Cytoplasm</keyword>
<dbReference type="SMART" id="SM01375">
    <property type="entry name" value="Dynein_light"/>
    <property type="match status" value="1"/>
</dbReference>
<keyword evidence="1" id="KW-0493">Microtubule</keyword>
<organism evidence="2 3">
    <name type="scientific">Cirrhinus molitorella</name>
    <name type="common">mud carp</name>
    <dbReference type="NCBI Taxonomy" id="172907"/>
    <lineage>
        <taxon>Eukaryota</taxon>
        <taxon>Metazoa</taxon>
        <taxon>Chordata</taxon>
        <taxon>Craniata</taxon>
        <taxon>Vertebrata</taxon>
        <taxon>Euteleostomi</taxon>
        <taxon>Actinopterygii</taxon>
        <taxon>Neopterygii</taxon>
        <taxon>Teleostei</taxon>
        <taxon>Ostariophysi</taxon>
        <taxon>Cypriniformes</taxon>
        <taxon>Cyprinidae</taxon>
        <taxon>Labeoninae</taxon>
        <taxon>Labeonini</taxon>
        <taxon>Cirrhinus</taxon>
    </lineage>
</organism>
<gene>
    <name evidence="2" type="ORF">Q8A67_010593</name>
</gene>
<dbReference type="Proteomes" id="UP001187343">
    <property type="component" value="Unassembled WGS sequence"/>
</dbReference>
<accession>A0AA88TPG1</accession>
<evidence type="ECO:0000313" key="2">
    <source>
        <dbReference type="EMBL" id="KAK2899175.1"/>
    </source>
</evidence>
<dbReference type="SUPFAM" id="SSF54648">
    <property type="entry name" value="DLC"/>
    <property type="match status" value="1"/>
</dbReference>
<dbReference type="GO" id="GO:0005868">
    <property type="term" value="C:cytoplasmic dynein complex"/>
    <property type="evidence" value="ECO:0007669"/>
    <property type="project" value="TreeGrafter"/>
</dbReference>
<dbReference type="InterPro" id="IPR037177">
    <property type="entry name" value="DLC_sf"/>
</dbReference>
<evidence type="ECO:0000313" key="3">
    <source>
        <dbReference type="Proteomes" id="UP001187343"/>
    </source>
</evidence>
<sequence length="123" mass="14318">MKLPVLESLCWWTVRTTSLIKSNGITGNQRTAFIYLATMSNKSYQVIHASMSDEMQRDALQCVLMAEYMYKNYNDIAKYIAKEFDRKHQPNWHCIVGSFGSHNPTNCEVCFYDGNKYILLFKP</sequence>
<name>A0AA88TPG1_9TELE</name>
<keyword evidence="1" id="KW-0243">Dynein</keyword>
<dbReference type="Pfam" id="PF01221">
    <property type="entry name" value="Dynein_light"/>
    <property type="match status" value="1"/>
</dbReference>